<reference evidence="1 2" key="2">
    <citation type="journal article" date="2022" name="Mol. Ecol. Resour.">
        <title>The genomes of chicory, endive, great burdock and yacon provide insights into Asteraceae paleo-polyploidization history and plant inulin production.</title>
        <authorList>
            <person name="Fan W."/>
            <person name="Wang S."/>
            <person name="Wang H."/>
            <person name="Wang A."/>
            <person name="Jiang F."/>
            <person name="Liu H."/>
            <person name="Zhao H."/>
            <person name="Xu D."/>
            <person name="Zhang Y."/>
        </authorList>
    </citation>
    <scope>NUCLEOTIDE SEQUENCE [LARGE SCALE GENOMIC DNA]</scope>
    <source>
        <strain evidence="2">cv. Yunnan</strain>
        <tissue evidence="1">Leaves</tissue>
    </source>
</reference>
<comment type="caution">
    <text evidence="1">The sequence shown here is derived from an EMBL/GenBank/DDBJ whole genome shotgun (WGS) entry which is preliminary data.</text>
</comment>
<proteinExistence type="predicted"/>
<organism evidence="1 2">
    <name type="scientific">Smallanthus sonchifolius</name>
    <dbReference type="NCBI Taxonomy" id="185202"/>
    <lineage>
        <taxon>Eukaryota</taxon>
        <taxon>Viridiplantae</taxon>
        <taxon>Streptophyta</taxon>
        <taxon>Embryophyta</taxon>
        <taxon>Tracheophyta</taxon>
        <taxon>Spermatophyta</taxon>
        <taxon>Magnoliopsida</taxon>
        <taxon>eudicotyledons</taxon>
        <taxon>Gunneridae</taxon>
        <taxon>Pentapetalae</taxon>
        <taxon>asterids</taxon>
        <taxon>campanulids</taxon>
        <taxon>Asterales</taxon>
        <taxon>Asteraceae</taxon>
        <taxon>Asteroideae</taxon>
        <taxon>Heliantheae alliance</taxon>
        <taxon>Millerieae</taxon>
        <taxon>Smallanthus</taxon>
    </lineage>
</organism>
<accession>A0ACB9HE10</accession>
<dbReference type="Proteomes" id="UP001056120">
    <property type="component" value="Linkage Group LG12"/>
</dbReference>
<keyword evidence="2" id="KW-1185">Reference proteome</keyword>
<protein>
    <submittedName>
        <fullName evidence="1">Uncharacterized protein</fullName>
    </submittedName>
</protein>
<evidence type="ECO:0000313" key="2">
    <source>
        <dbReference type="Proteomes" id="UP001056120"/>
    </source>
</evidence>
<sequence length="243" mass="28145">MSGNTSSITFWDEWVGAERLMKKTDENTRKQQELDRKQGVEPKSVRLNQTKSKISNDSKGDKDKVKSNGAKGKKRKNESSDEKENASVEKLVDIEIPQTLKQQLVDDWGFVNEQNKLVKLPRSPNIDDIMKMYLEHRSKKDMISDSAGEILKGLRCYFDRTLPVILLYDKERPQYGEYIKNDVSPSSIYGAEHLLRLFVKLPELLPYVNIEEDLLMSLQQKILDFLKFLQQKQSSFFLSSYDG</sequence>
<evidence type="ECO:0000313" key="1">
    <source>
        <dbReference type="EMBL" id="KAI3794109.1"/>
    </source>
</evidence>
<gene>
    <name evidence="1" type="ORF">L1987_36736</name>
</gene>
<dbReference type="EMBL" id="CM042029">
    <property type="protein sequence ID" value="KAI3794109.1"/>
    <property type="molecule type" value="Genomic_DNA"/>
</dbReference>
<name>A0ACB9HE10_9ASTR</name>
<reference evidence="2" key="1">
    <citation type="journal article" date="2022" name="Mol. Ecol. Resour.">
        <title>The genomes of chicory, endive, great burdock and yacon provide insights into Asteraceae palaeo-polyploidization history and plant inulin production.</title>
        <authorList>
            <person name="Fan W."/>
            <person name="Wang S."/>
            <person name="Wang H."/>
            <person name="Wang A."/>
            <person name="Jiang F."/>
            <person name="Liu H."/>
            <person name="Zhao H."/>
            <person name="Xu D."/>
            <person name="Zhang Y."/>
        </authorList>
    </citation>
    <scope>NUCLEOTIDE SEQUENCE [LARGE SCALE GENOMIC DNA]</scope>
    <source>
        <strain evidence="2">cv. Yunnan</strain>
    </source>
</reference>